<organism evidence="5 6">
    <name type="scientific">Biomphalaria pfeifferi</name>
    <name type="common">Bloodfluke planorb</name>
    <name type="synonym">Freshwater snail</name>
    <dbReference type="NCBI Taxonomy" id="112525"/>
    <lineage>
        <taxon>Eukaryota</taxon>
        <taxon>Metazoa</taxon>
        <taxon>Spiralia</taxon>
        <taxon>Lophotrochozoa</taxon>
        <taxon>Mollusca</taxon>
        <taxon>Gastropoda</taxon>
        <taxon>Heterobranchia</taxon>
        <taxon>Euthyneura</taxon>
        <taxon>Panpulmonata</taxon>
        <taxon>Hygrophila</taxon>
        <taxon>Lymnaeoidea</taxon>
        <taxon>Planorbidae</taxon>
        <taxon>Biomphalaria</taxon>
    </lineage>
</organism>
<evidence type="ECO:0000259" key="4">
    <source>
        <dbReference type="Pfam" id="PF14338"/>
    </source>
</evidence>
<dbReference type="Proteomes" id="UP001233172">
    <property type="component" value="Unassembled WGS sequence"/>
</dbReference>
<accession>A0AAD8ETM1</accession>
<keyword evidence="6" id="KW-1185">Reference proteome</keyword>
<evidence type="ECO:0000256" key="1">
    <source>
        <dbReference type="ARBA" id="ARBA00022603"/>
    </source>
</evidence>
<reference evidence="5" key="2">
    <citation type="submission" date="2023-04" db="EMBL/GenBank/DDBJ databases">
        <authorList>
            <person name="Bu L."/>
            <person name="Lu L."/>
            <person name="Laidemitt M.R."/>
            <person name="Zhang S.M."/>
            <person name="Mutuku M."/>
            <person name="Mkoji G."/>
            <person name="Steinauer M."/>
            <person name="Loker E.S."/>
        </authorList>
    </citation>
    <scope>NUCLEOTIDE SEQUENCE</scope>
    <source>
        <strain evidence="5">KasaAsao</strain>
        <tissue evidence="5">Whole Snail</tissue>
    </source>
</reference>
<reference evidence="5" key="1">
    <citation type="journal article" date="2023" name="PLoS Negl. Trop. Dis.">
        <title>A genome sequence for Biomphalaria pfeifferi, the major vector snail for the human-infecting parasite Schistosoma mansoni.</title>
        <authorList>
            <person name="Bu L."/>
            <person name="Lu L."/>
            <person name="Laidemitt M.R."/>
            <person name="Zhang S.M."/>
            <person name="Mutuku M."/>
            <person name="Mkoji G."/>
            <person name="Steinauer M."/>
            <person name="Loker E.S."/>
        </authorList>
    </citation>
    <scope>NUCLEOTIDE SEQUENCE</scope>
    <source>
        <strain evidence="5">KasaAsao</strain>
    </source>
</reference>
<dbReference type="Pfam" id="PF14338">
    <property type="entry name" value="Mrr_N"/>
    <property type="match status" value="1"/>
</dbReference>
<dbReference type="AlphaFoldDB" id="A0AAD8ETM1"/>
<keyword evidence="1" id="KW-0489">Methyltransferase</keyword>
<dbReference type="SUPFAM" id="SSF53335">
    <property type="entry name" value="S-adenosyl-L-methionine-dependent methyltransferases"/>
    <property type="match status" value="1"/>
</dbReference>
<dbReference type="GO" id="GO:0032259">
    <property type="term" value="P:methylation"/>
    <property type="evidence" value="ECO:0007669"/>
    <property type="project" value="UniProtKB-KW"/>
</dbReference>
<dbReference type="InterPro" id="IPR025745">
    <property type="entry name" value="Mrr-like_N_dom"/>
</dbReference>
<dbReference type="Gene3D" id="3.40.50.150">
    <property type="entry name" value="Vaccinia Virus protein VP39"/>
    <property type="match status" value="1"/>
</dbReference>
<comment type="caution">
    <text evidence="5">The sequence shown here is derived from an EMBL/GenBank/DDBJ whole genome shotgun (WGS) entry which is preliminary data.</text>
</comment>
<proteinExistence type="predicted"/>
<dbReference type="InterPro" id="IPR001091">
    <property type="entry name" value="RM_Methyltransferase"/>
</dbReference>
<feature type="domain" description="Restriction system protein Mrr-like N-terminal" evidence="4">
    <location>
        <begin position="31"/>
        <end position="106"/>
    </location>
</feature>
<evidence type="ECO:0000259" key="3">
    <source>
        <dbReference type="Pfam" id="PF01555"/>
    </source>
</evidence>
<evidence type="ECO:0000313" key="6">
    <source>
        <dbReference type="Proteomes" id="UP001233172"/>
    </source>
</evidence>
<dbReference type="InterPro" id="IPR029063">
    <property type="entry name" value="SAM-dependent_MTases_sf"/>
</dbReference>
<dbReference type="PRINTS" id="PR00508">
    <property type="entry name" value="S21N4MTFRASE"/>
</dbReference>
<evidence type="ECO:0000256" key="2">
    <source>
        <dbReference type="ARBA" id="ARBA00022679"/>
    </source>
</evidence>
<sequence length="414" mass="45916">MNRTGSVKRTVARRENAFADAVARVYEQSATGELENHTLYRELANAGVVEGAELARVEPVGKAKTAHSVARRRVRWAQQTLKHLGVLERTGAGRGRWQLTARSREELTPPPARAVLIAFATDLGIAVWGRAQDTFSRLGEVIDLCVVSPPYPLRKPRRYGNPTVDEYIDFVSKVLEPIVRNLRDGGSIALNVSNDIFEPGSPARSTYVEELVLTLCKRFALSKMDQLPWVNKCKPPGPTQWSSIQRMQLRTGYEHVYWLTSNPKAVRADNRRVLLPHSDRQAKLIQQGGERRVAVFSDGSYRLRRGSFGAETAGRIPTNVLEFGHTCVDLRRTREAAVAAGLPLHGATMPLALADFLVRWLCPPDGLVVDPCAGWLTTGKAAEINGRRWICSEQFAEYLAGAANRFGGEVLRTI</sequence>
<dbReference type="InterPro" id="IPR002941">
    <property type="entry name" value="DNA_methylase_N4/N6"/>
</dbReference>
<dbReference type="EMBL" id="JASAOG010000445">
    <property type="protein sequence ID" value="KAK0039500.1"/>
    <property type="molecule type" value="Genomic_DNA"/>
</dbReference>
<gene>
    <name evidence="5" type="ORF">Bpfe_031087</name>
</gene>
<dbReference type="Pfam" id="PF01555">
    <property type="entry name" value="N6_N4_Mtase"/>
    <property type="match status" value="1"/>
</dbReference>
<protein>
    <submittedName>
        <fullName evidence="5">Site-specific DNA-methyltransferase</fullName>
    </submittedName>
</protein>
<keyword evidence="2" id="KW-0808">Transferase</keyword>
<dbReference type="GO" id="GO:0003677">
    <property type="term" value="F:DNA binding"/>
    <property type="evidence" value="ECO:0007669"/>
    <property type="project" value="InterPro"/>
</dbReference>
<name>A0AAD8ETM1_BIOPF</name>
<feature type="domain" description="DNA methylase N-4/N-6" evidence="3">
    <location>
        <begin position="142"/>
        <end position="401"/>
    </location>
</feature>
<evidence type="ECO:0000313" key="5">
    <source>
        <dbReference type="EMBL" id="KAK0039500.1"/>
    </source>
</evidence>
<dbReference type="GO" id="GO:0008170">
    <property type="term" value="F:N-methyltransferase activity"/>
    <property type="evidence" value="ECO:0007669"/>
    <property type="project" value="InterPro"/>
</dbReference>